<evidence type="ECO:0000256" key="3">
    <source>
        <dbReference type="ARBA" id="ARBA00023163"/>
    </source>
</evidence>
<name>A0ABT9U9J8_PAEHA</name>
<dbReference type="InterPro" id="IPR047640">
    <property type="entry name" value="RpiR-like"/>
</dbReference>
<feature type="domain" description="SIS" evidence="5">
    <location>
        <begin position="123"/>
        <end position="260"/>
    </location>
</feature>
<dbReference type="InterPro" id="IPR001347">
    <property type="entry name" value="SIS_dom"/>
</dbReference>
<dbReference type="PROSITE" id="PS51464">
    <property type="entry name" value="SIS"/>
    <property type="match status" value="1"/>
</dbReference>
<dbReference type="PANTHER" id="PTHR30514:SF18">
    <property type="entry name" value="RPIR-FAMILY TRANSCRIPTIONAL REGULATOR"/>
    <property type="match status" value="1"/>
</dbReference>
<dbReference type="Gene3D" id="1.10.10.10">
    <property type="entry name" value="Winged helix-like DNA-binding domain superfamily/Winged helix DNA-binding domain"/>
    <property type="match status" value="1"/>
</dbReference>
<dbReference type="Pfam" id="PF01418">
    <property type="entry name" value="HTH_6"/>
    <property type="match status" value="1"/>
</dbReference>
<dbReference type="PROSITE" id="PS51071">
    <property type="entry name" value="HTH_RPIR"/>
    <property type="match status" value="1"/>
</dbReference>
<dbReference type="PANTHER" id="PTHR30514">
    <property type="entry name" value="GLUCOKINASE"/>
    <property type="match status" value="1"/>
</dbReference>
<dbReference type="SUPFAM" id="SSF46689">
    <property type="entry name" value="Homeodomain-like"/>
    <property type="match status" value="1"/>
</dbReference>
<evidence type="ECO:0000256" key="1">
    <source>
        <dbReference type="ARBA" id="ARBA00023015"/>
    </source>
</evidence>
<dbReference type="InterPro" id="IPR000281">
    <property type="entry name" value="HTH_RpiR"/>
</dbReference>
<evidence type="ECO:0000256" key="2">
    <source>
        <dbReference type="ARBA" id="ARBA00023125"/>
    </source>
</evidence>
<dbReference type="InterPro" id="IPR046348">
    <property type="entry name" value="SIS_dom_sf"/>
</dbReference>
<dbReference type="CDD" id="cd05013">
    <property type="entry name" value="SIS_RpiR"/>
    <property type="match status" value="1"/>
</dbReference>
<evidence type="ECO:0000313" key="6">
    <source>
        <dbReference type="EMBL" id="MDQ0116311.1"/>
    </source>
</evidence>
<organism evidence="6 7">
    <name type="scientific">Paenibacillus harenae</name>
    <dbReference type="NCBI Taxonomy" id="306543"/>
    <lineage>
        <taxon>Bacteria</taxon>
        <taxon>Bacillati</taxon>
        <taxon>Bacillota</taxon>
        <taxon>Bacilli</taxon>
        <taxon>Bacillales</taxon>
        <taxon>Paenibacillaceae</taxon>
        <taxon>Paenibacillus</taxon>
    </lineage>
</organism>
<dbReference type="RefSeq" id="WP_307208365.1">
    <property type="nucleotide sequence ID" value="NZ_JAUSSU010000018.1"/>
</dbReference>
<accession>A0ABT9U9J8</accession>
<evidence type="ECO:0000313" key="7">
    <source>
        <dbReference type="Proteomes" id="UP001229346"/>
    </source>
</evidence>
<dbReference type="Gene3D" id="3.40.50.10490">
    <property type="entry name" value="Glucose-6-phosphate isomerase like protein, domain 1"/>
    <property type="match status" value="1"/>
</dbReference>
<reference evidence="6 7" key="1">
    <citation type="submission" date="2023-07" db="EMBL/GenBank/DDBJ databases">
        <title>Sorghum-associated microbial communities from plants grown in Nebraska, USA.</title>
        <authorList>
            <person name="Schachtman D."/>
        </authorList>
    </citation>
    <scope>NUCLEOTIDE SEQUENCE [LARGE SCALE GENOMIC DNA]</scope>
    <source>
        <strain evidence="6 7">CC482</strain>
    </source>
</reference>
<dbReference type="InterPro" id="IPR035472">
    <property type="entry name" value="RpiR-like_SIS"/>
</dbReference>
<sequence length="282" mass="31247">MATTFQLEMDLESMSKSQQAIANYVAGALQHIPYCTEEDIAYAVGVSTATVSRFWRAIGYPNLKAFKKHLLQNEHATPARKMKRILSKVEHEEADIVTEMMAIASANAEETSKRVEREQFEQAVEAIDRANTLFVFGAGASVCLTELLRFRMNRLGVRVIVMAGSGSELLESLAQAGTGDTVLMFGFVRRSPELTVLLEQSREAGYMTVLVTDLLVSDMLSQTDIVLQLDRGELEGFHSMTAPVALIDALTVGLTKRRGREALDKLDKLHALRKQYAAHLPK</sequence>
<evidence type="ECO:0000259" key="4">
    <source>
        <dbReference type="PROSITE" id="PS51071"/>
    </source>
</evidence>
<dbReference type="Proteomes" id="UP001229346">
    <property type="component" value="Unassembled WGS sequence"/>
</dbReference>
<comment type="caution">
    <text evidence="6">The sequence shown here is derived from an EMBL/GenBank/DDBJ whole genome shotgun (WGS) entry which is preliminary data.</text>
</comment>
<keyword evidence="2 6" id="KW-0238">DNA-binding</keyword>
<dbReference type="Pfam" id="PF01380">
    <property type="entry name" value="SIS"/>
    <property type="match status" value="1"/>
</dbReference>
<feature type="domain" description="HTH rpiR-type" evidence="4">
    <location>
        <begin position="1"/>
        <end position="77"/>
    </location>
</feature>
<dbReference type="SUPFAM" id="SSF53697">
    <property type="entry name" value="SIS domain"/>
    <property type="match status" value="1"/>
</dbReference>
<protein>
    <submittedName>
        <fullName evidence="6">DNA-binding MurR/RpiR family transcriptional regulator</fullName>
    </submittedName>
</protein>
<keyword evidence="1" id="KW-0805">Transcription regulation</keyword>
<proteinExistence type="predicted"/>
<evidence type="ECO:0000259" key="5">
    <source>
        <dbReference type="PROSITE" id="PS51464"/>
    </source>
</evidence>
<dbReference type="InterPro" id="IPR009057">
    <property type="entry name" value="Homeodomain-like_sf"/>
</dbReference>
<dbReference type="GO" id="GO:0003677">
    <property type="term" value="F:DNA binding"/>
    <property type="evidence" value="ECO:0007669"/>
    <property type="project" value="UniProtKB-KW"/>
</dbReference>
<gene>
    <name evidence="6" type="ORF">J2T15_005787</name>
</gene>
<dbReference type="EMBL" id="JAUSSU010000018">
    <property type="protein sequence ID" value="MDQ0116311.1"/>
    <property type="molecule type" value="Genomic_DNA"/>
</dbReference>
<keyword evidence="7" id="KW-1185">Reference proteome</keyword>
<dbReference type="InterPro" id="IPR036388">
    <property type="entry name" value="WH-like_DNA-bd_sf"/>
</dbReference>
<keyword evidence="3" id="KW-0804">Transcription</keyword>